<evidence type="ECO:0000313" key="1">
    <source>
        <dbReference type="EMBL" id="SHJ10657.1"/>
    </source>
</evidence>
<sequence>MTGTVFITMGGKERRLRYDINAAAEMEELMGGKSLLYVMSNPMAAGFSAIRILLWGGLKHAEKGITLQRVGLMMQEYMEAGGSFGELAGKIGEAIKASKIMGESLASEEEPQEESDEGNE</sequence>
<dbReference type="AlphaFoldDB" id="A0A1M6GL08"/>
<name>A0A1M6GL08_9FIRM</name>
<evidence type="ECO:0000313" key="2">
    <source>
        <dbReference type="Proteomes" id="UP000322917"/>
    </source>
</evidence>
<accession>A0A1M6GL08</accession>
<dbReference type="RefSeq" id="WP_149734517.1">
    <property type="nucleotide sequence ID" value="NZ_FQZD01000012.1"/>
</dbReference>
<dbReference type="EMBL" id="FQZD01000012">
    <property type="protein sequence ID" value="SHJ10657.1"/>
    <property type="molecule type" value="Genomic_DNA"/>
</dbReference>
<reference evidence="1 2" key="1">
    <citation type="submission" date="2016-11" db="EMBL/GenBank/DDBJ databases">
        <authorList>
            <person name="Varghese N."/>
            <person name="Submissions S."/>
        </authorList>
    </citation>
    <scope>NUCLEOTIDE SEQUENCE [LARGE SCALE GENOMIC DNA]</scope>
    <source>
        <strain evidence="1 2">DSM 15287</strain>
    </source>
</reference>
<gene>
    <name evidence="1" type="ORF">SAMN02745170_01741</name>
</gene>
<keyword evidence="2" id="KW-1185">Reference proteome</keyword>
<dbReference type="Proteomes" id="UP000322917">
    <property type="component" value="Unassembled WGS sequence"/>
</dbReference>
<evidence type="ECO:0008006" key="3">
    <source>
        <dbReference type="Google" id="ProtNLM"/>
    </source>
</evidence>
<dbReference type="OrthoDB" id="1682835at2"/>
<organism evidence="1 2">
    <name type="scientific">Propionispora hippei DSM 15287</name>
    <dbReference type="NCBI Taxonomy" id="1123003"/>
    <lineage>
        <taxon>Bacteria</taxon>
        <taxon>Bacillati</taxon>
        <taxon>Bacillota</taxon>
        <taxon>Negativicutes</taxon>
        <taxon>Selenomonadales</taxon>
        <taxon>Sporomusaceae</taxon>
        <taxon>Propionispora</taxon>
    </lineage>
</organism>
<protein>
    <recommendedName>
        <fullName evidence="3">Phage tail tube protein, GTA-gp10</fullName>
    </recommendedName>
</protein>
<proteinExistence type="predicted"/>